<dbReference type="Pfam" id="PF00583">
    <property type="entry name" value="Acetyltransf_1"/>
    <property type="match status" value="1"/>
</dbReference>
<dbReference type="InterPro" id="IPR016181">
    <property type="entry name" value="Acyl_CoA_acyltransferase"/>
</dbReference>
<dbReference type="PANTHER" id="PTHR13947">
    <property type="entry name" value="GNAT FAMILY N-ACETYLTRANSFERASE"/>
    <property type="match status" value="1"/>
</dbReference>
<name>A0A2W0D215_9BACL</name>
<dbReference type="InterPro" id="IPR000182">
    <property type="entry name" value="GNAT_dom"/>
</dbReference>
<evidence type="ECO:0000259" key="2">
    <source>
        <dbReference type="PROSITE" id="PS51186"/>
    </source>
</evidence>
<accession>A0A2W0D215</accession>
<dbReference type="PANTHER" id="PTHR13947:SF37">
    <property type="entry name" value="LD18367P"/>
    <property type="match status" value="1"/>
</dbReference>
<dbReference type="RefSeq" id="WP_110757298.1">
    <property type="nucleotide sequence ID" value="NZ_PRLG01000013.1"/>
</dbReference>
<dbReference type="EC" id="2.3.1.158" evidence="3"/>
<reference evidence="3 4" key="1">
    <citation type="submission" date="2018-01" db="EMBL/GenBank/DDBJ databases">
        <title>Genome sequence of the PGP bacterium Paenibacillus illinoisensis E3.</title>
        <authorList>
            <person name="Rolli E."/>
            <person name="Marasco R."/>
            <person name="Bessem C."/>
            <person name="Michoud G."/>
            <person name="Gaiarsa S."/>
            <person name="Borin S."/>
            <person name="Daffonchio D."/>
        </authorList>
    </citation>
    <scope>NUCLEOTIDE SEQUENCE [LARGE SCALE GENOMIC DNA]</scope>
    <source>
        <strain evidence="3 4">E3</strain>
    </source>
</reference>
<sequence length="167" mass="19324">MNNPTIEIQEYSTKYQSKVVHLILQIQQQEYQISITGEDQPDLLEIETFYQKGSGNFWIALADEEVVGTIALLDIGEEQAALRKMFVAKNYRGKELQVSSRLLYQAFQWAKEKAVHDIYLGTTHQFVTAHRFYEKNGFVSITREELPAAFPVMKVDSKFYHHTTPFA</sequence>
<keyword evidence="3" id="KW-0012">Acyltransferase</keyword>
<keyword evidence="1 3" id="KW-0808">Transferase</keyword>
<dbReference type="OrthoDB" id="9799681at2"/>
<dbReference type="GO" id="GO:0046027">
    <property type="term" value="F:phospholipid:diacylglycerol acyltransferase activity"/>
    <property type="evidence" value="ECO:0007669"/>
    <property type="project" value="UniProtKB-EC"/>
</dbReference>
<comment type="caution">
    <text evidence="3">The sequence shown here is derived from an EMBL/GenBank/DDBJ whole genome shotgun (WGS) entry which is preliminary data.</text>
</comment>
<dbReference type="AlphaFoldDB" id="A0A2W0D215"/>
<dbReference type="EMBL" id="PRLG01000013">
    <property type="protein sequence ID" value="PYY29941.1"/>
    <property type="molecule type" value="Genomic_DNA"/>
</dbReference>
<gene>
    <name evidence="3" type="primary">argA</name>
    <name evidence="3" type="ORF">PIL02S_01538</name>
</gene>
<feature type="domain" description="N-acetyltransferase" evidence="2">
    <location>
        <begin position="6"/>
        <end position="161"/>
    </location>
</feature>
<protein>
    <submittedName>
        <fullName evidence="3">GNAT family acetyltransferase</fullName>
        <ecNumber evidence="3">2.3.1.158</ecNumber>
    </submittedName>
</protein>
<evidence type="ECO:0000256" key="1">
    <source>
        <dbReference type="ARBA" id="ARBA00022679"/>
    </source>
</evidence>
<dbReference type="Proteomes" id="UP000247459">
    <property type="component" value="Unassembled WGS sequence"/>
</dbReference>
<dbReference type="InterPro" id="IPR050769">
    <property type="entry name" value="NAT_camello-type"/>
</dbReference>
<proteinExistence type="predicted"/>
<dbReference type="CDD" id="cd04301">
    <property type="entry name" value="NAT_SF"/>
    <property type="match status" value="1"/>
</dbReference>
<evidence type="ECO:0000313" key="3">
    <source>
        <dbReference type="EMBL" id="PYY29941.1"/>
    </source>
</evidence>
<dbReference type="SUPFAM" id="SSF55729">
    <property type="entry name" value="Acyl-CoA N-acyltransferases (Nat)"/>
    <property type="match status" value="1"/>
</dbReference>
<evidence type="ECO:0000313" key="4">
    <source>
        <dbReference type="Proteomes" id="UP000247459"/>
    </source>
</evidence>
<organism evidence="3 4">
    <name type="scientific">Paenibacillus illinoisensis</name>
    <dbReference type="NCBI Taxonomy" id="59845"/>
    <lineage>
        <taxon>Bacteria</taxon>
        <taxon>Bacillati</taxon>
        <taxon>Bacillota</taxon>
        <taxon>Bacilli</taxon>
        <taxon>Bacillales</taxon>
        <taxon>Paenibacillaceae</taxon>
        <taxon>Paenibacillus</taxon>
    </lineage>
</organism>
<dbReference type="GO" id="GO:0008080">
    <property type="term" value="F:N-acetyltransferase activity"/>
    <property type="evidence" value="ECO:0007669"/>
    <property type="project" value="InterPro"/>
</dbReference>
<dbReference type="PROSITE" id="PS51186">
    <property type="entry name" value="GNAT"/>
    <property type="match status" value="1"/>
</dbReference>
<dbReference type="Gene3D" id="3.40.630.30">
    <property type="match status" value="1"/>
</dbReference>